<evidence type="ECO:0000313" key="4">
    <source>
        <dbReference type="Proteomes" id="UP000664702"/>
    </source>
</evidence>
<dbReference type="GO" id="GO:0004799">
    <property type="term" value="F:thymidylate synthase activity"/>
    <property type="evidence" value="ECO:0007669"/>
    <property type="project" value="TreeGrafter"/>
</dbReference>
<dbReference type="HAMAP" id="MF_01408">
    <property type="entry name" value="ThyX"/>
    <property type="match status" value="1"/>
</dbReference>
<dbReference type="GO" id="GO:0050797">
    <property type="term" value="F:thymidylate synthase (FAD) activity"/>
    <property type="evidence" value="ECO:0007669"/>
    <property type="project" value="UniProtKB-UniRule"/>
</dbReference>
<dbReference type="CDD" id="cd20175">
    <property type="entry name" value="ThyX"/>
    <property type="match status" value="1"/>
</dbReference>
<keyword evidence="1" id="KW-0521">NADP</keyword>
<comment type="pathway">
    <text evidence="1">Pyrimidine metabolism; dTTP biosynthesis.</text>
</comment>
<feature type="binding site" evidence="1">
    <location>
        <begin position="94"/>
        <end position="97"/>
    </location>
    <ligand>
        <name>dUMP</name>
        <dbReference type="ChEBI" id="CHEBI:246422"/>
        <note>ligand shared between dimeric partners</note>
    </ligand>
</feature>
<comment type="similarity">
    <text evidence="1">Belongs to the thymidylate synthase ThyX family.</text>
</comment>
<feature type="active site" description="Involved in ionization of N3 of dUMP, leading to its activation" evidence="1">
    <location>
        <position position="199"/>
    </location>
</feature>
<dbReference type="PROSITE" id="PS51331">
    <property type="entry name" value="THYX"/>
    <property type="match status" value="1"/>
</dbReference>
<dbReference type="InterPro" id="IPR003669">
    <property type="entry name" value="Thymidylate_synthase_ThyX"/>
</dbReference>
<dbReference type="PANTHER" id="PTHR34934:SF1">
    <property type="entry name" value="FLAVIN-DEPENDENT THYMIDYLATE SYNTHASE"/>
    <property type="match status" value="1"/>
</dbReference>
<comment type="subunit">
    <text evidence="1">Homotetramer.</text>
</comment>
<sequence>MPKLFVLARPSFTDEFATFLAEENEVWRFAGGSAAERLVEFAGRICYMSFGRRQSPKRNSEYIGNLIRQGHESVLEHVSWTFLLSDVTRSFTHQLVRHRAGFSFSQLSQQYHDESDARSIVPEGLDDIPGATEVFERAVNASREAYRQILAKLASEPDQSKESLRAIRSAARSVLLNATETKIVITANARAIRHFLDVRGAIDGDVEMRRVAKLIYDVLIEDAPALVADFVEEKLSDGTPRIVKIRQLTS</sequence>
<dbReference type="InterPro" id="IPR036098">
    <property type="entry name" value="Thymidylate_synthase_ThyX_sf"/>
</dbReference>
<reference evidence="3 4" key="2">
    <citation type="journal article" date="2022" name="Int. J. Syst. Evol. Microbiol.">
        <title>Strains of Bradyrhizobium barranii sp. nov. associated with legumes native to Canada are symbionts of soybeans and belong to different subspecies (subsp. barranii subsp. nov. and subsp. apii subsp. nov.) and symbiovars (sv. glycinearum and sv. septentrionale).</title>
        <authorList>
            <person name="Bromfield E.S.P."/>
            <person name="Cloutier S."/>
            <person name="Wasai-Hara S."/>
            <person name="Minamisawa K."/>
        </authorList>
    </citation>
    <scope>NUCLEOTIDE SEQUENCE [LARGE SCALE GENOMIC DNA]</scope>
    <source>
        <strain evidence="3 4">144S4</strain>
    </source>
</reference>
<name>A0A939S241_9BRAD</name>
<dbReference type="Proteomes" id="UP000664702">
    <property type="component" value="Chromosome"/>
</dbReference>
<dbReference type="GO" id="GO:0006235">
    <property type="term" value="P:dTTP biosynthetic process"/>
    <property type="evidence" value="ECO:0007669"/>
    <property type="project" value="UniProtKB-UniRule"/>
</dbReference>
<comment type="catalytic activity">
    <reaction evidence="1">
        <text>dUMP + (6R)-5,10-methylene-5,6,7,8-tetrahydrofolate + NADPH + H(+) = dTMP + (6S)-5,6,7,8-tetrahydrofolate + NADP(+)</text>
        <dbReference type="Rhea" id="RHEA:29043"/>
        <dbReference type="ChEBI" id="CHEBI:15378"/>
        <dbReference type="ChEBI" id="CHEBI:15636"/>
        <dbReference type="ChEBI" id="CHEBI:57453"/>
        <dbReference type="ChEBI" id="CHEBI:57783"/>
        <dbReference type="ChEBI" id="CHEBI:58349"/>
        <dbReference type="ChEBI" id="CHEBI:63528"/>
        <dbReference type="ChEBI" id="CHEBI:246422"/>
        <dbReference type="EC" id="2.1.1.148"/>
    </reaction>
</comment>
<gene>
    <name evidence="1 2" type="primary">thyX</name>
    <name evidence="3" type="ORF">J4G43_006215</name>
    <name evidence="2" type="ORF">J4G43_08395</name>
</gene>
<feature type="binding site" evidence="1">
    <location>
        <position position="73"/>
    </location>
    <ligand>
        <name>FAD</name>
        <dbReference type="ChEBI" id="CHEBI:57692"/>
        <note>ligand shared between neighboring subunits</note>
    </ligand>
</feature>
<dbReference type="KEGG" id="bban:J4G43_006215"/>
<accession>A0A939S241</accession>
<reference evidence="2" key="1">
    <citation type="submission" date="2021-03" db="EMBL/GenBank/DDBJ databases">
        <title>Whole Genome Sequence of Bradyrhizobium sp. Strain 144S4.</title>
        <authorList>
            <person name="Bromfield E.S.P."/>
            <person name="Cloutier S."/>
        </authorList>
    </citation>
    <scope>NUCLEOTIDE SEQUENCE [LARGE SCALE GENOMIC DNA]</scope>
    <source>
        <strain evidence="2">144S4</strain>
    </source>
</reference>
<keyword evidence="1" id="KW-0285">Flavoprotein</keyword>
<dbReference type="EC" id="2.1.1.148" evidence="1"/>
<feature type="binding site" evidence="1">
    <location>
        <begin position="188"/>
        <end position="190"/>
    </location>
    <ligand>
        <name>FAD</name>
        <dbReference type="ChEBI" id="CHEBI:57692"/>
        <note>ligand shared between neighboring subunits</note>
    </ligand>
</feature>
<evidence type="ECO:0000256" key="1">
    <source>
        <dbReference type="HAMAP-Rule" id="MF_01408"/>
    </source>
</evidence>
<evidence type="ECO:0000313" key="3">
    <source>
        <dbReference type="EMBL" id="UEM13869.1"/>
    </source>
</evidence>
<feature type="binding site" evidence="1">
    <location>
        <position position="106"/>
    </location>
    <ligand>
        <name>FAD</name>
        <dbReference type="ChEBI" id="CHEBI:57692"/>
        <note>ligand shared between neighboring subunits</note>
    </ligand>
</feature>
<dbReference type="AlphaFoldDB" id="A0A939S241"/>
<keyword evidence="1" id="KW-0545">Nucleotide biosynthesis</keyword>
<dbReference type="GO" id="GO:0006231">
    <property type="term" value="P:dTMP biosynthetic process"/>
    <property type="evidence" value="ECO:0007669"/>
    <property type="project" value="UniProtKB-UniRule"/>
</dbReference>
<dbReference type="GO" id="GO:0050660">
    <property type="term" value="F:flavin adenine dinucleotide binding"/>
    <property type="evidence" value="ECO:0007669"/>
    <property type="project" value="UniProtKB-UniRule"/>
</dbReference>
<feature type="binding site" evidence="1">
    <location>
        <position position="194"/>
    </location>
    <ligand>
        <name>FAD</name>
        <dbReference type="ChEBI" id="CHEBI:57692"/>
        <note>ligand shared between neighboring subunits</note>
    </ligand>
</feature>
<feature type="binding site" evidence="1">
    <location>
        <position position="199"/>
    </location>
    <ligand>
        <name>dUMP</name>
        <dbReference type="ChEBI" id="CHEBI:246422"/>
        <note>ligand shared between dimeric partners</note>
    </ligand>
</feature>
<dbReference type="EMBL" id="CP086136">
    <property type="protein sequence ID" value="UEM13869.1"/>
    <property type="molecule type" value="Genomic_DNA"/>
</dbReference>
<feature type="binding site" evidence="1">
    <location>
        <begin position="97"/>
        <end position="99"/>
    </location>
    <ligand>
        <name>FAD</name>
        <dbReference type="ChEBI" id="CHEBI:57692"/>
        <note>ligand shared between neighboring subunits</note>
    </ligand>
</feature>
<dbReference type="RefSeq" id="WP_208084259.1">
    <property type="nucleotide sequence ID" value="NZ_CP086136.1"/>
</dbReference>
<organism evidence="2">
    <name type="scientific">Bradyrhizobium barranii subsp. barranii</name>
    <dbReference type="NCBI Taxonomy" id="2823807"/>
    <lineage>
        <taxon>Bacteria</taxon>
        <taxon>Pseudomonadati</taxon>
        <taxon>Pseudomonadota</taxon>
        <taxon>Alphaproteobacteria</taxon>
        <taxon>Hyphomicrobiales</taxon>
        <taxon>Nitrobacteraceae</taxon>
        <taxon>Bradyrhizobium</taxon>
        <taxon>Bradyrhizobium barranii</taxon>
    </lineage>
</organism>
<comment type="cofactor">
    <cofactor evidence="1">
        <name>FAD</name>
        <dbReference type="ChEBI" id="CHEBI:57692"/>
    </cofactor>
    <text evidence="1">Binds 4 FAD per tetramer. Each FAD binding site is formed by three monomers.</text>
</comment>
<protein>
    <recommendedName>
        <fullName evidence="1">Flavin-dependent thymidylate synthase</fullName>
        <shortName evidence="1">FDTS</shortName>
        <ecNumber evidence="1">2.1.1.148</ecNumber>
    </recommendedName>
    <alternativeName>
        <fullName evidence="1">FAD-dependent thymidylate synthase</fullName>
    </alternativeName>
    <alternativeName>
        <fullName evidence="1">Thymidylate synthase ThyX</fullName>
        <shortName evidence="1">TS</shortName>
        <shortName evidence="1">TSase</shortName>
    </alternativeName>
</protein>
<dbReference type="SUPFAM" id="SSF69796">
    <property type="entry name" value="Thymidylate synthase-complementing protein Thy1"/>
    <property type="match status" value="1"/>
</dbReference>
<comment type="caution">
    <text evidence="1">Lacks conserved residue(s) required for the propagation of feature annotation.</text>
</comment>
<dbReference type="PANTHER" id="PTHR34934">
    <property type="entry name" value="FLAVIN-DEPENDENT THYMIDYLATE SYNTHASE"/>
    <property type="match status" value="1"/>
</dbReference>
<dbReference type="GO" id="GO:0070402">
    <property type="term" value="F:NADPH binding"/>
    <property type="evidence" value="ECO:0007669"/>
    <property type="project" value="TreeGrafter"/>
</dbReference>
<keyword evidence="1 2" id="KW-0489">Methyltransferase</keyword>
<dbReference type="NCBIfam" id="TIGR02170">
    <property type="entry name" value="thyX"/>
    <property type="match status" value="1"/>
</dbReference>
<comment type="function">
    <text evidence="1">Catalyzes the reductive methylation of 2'-deoxyuridine-5'-monophosphate (dUMP) to 2'-deoxythymidine-5'-monophosphate (dTMP) while utilizing 5,10-methylenetetrahydrofolate (mTHF) as the methyl donor, and NADPH and FADH(2) as the reductant.</text>
</comment>
<dbReference type="EMBL" id="JAGEMI010000001">
    <property type="protein sequence ID" value="MBO1860966.1"/>
    <property type="molecule type" value="Genomic_DNA"/>
</dbReference>
<keyword evidence="1" id="KW-0274">FAD</keyword>
<dbReference type="Pfam" id="PF02511">
    <property type="entry name" value="Thy1"/>
    <property type="match status" value="1"/>
</dbReference>
<proteinExistence type="inferred from homology"/>
<feature type="binding site" description="in other chain" evidence="1">
    <location>
        <position position="172"/>
    </location>
    <ligand>
        <name>dUMP</name>
        <dbReference type="ChEBI" id="CHEBI:246422"/>
        <note>ligand shared between dimeric partners</note>
    </ligand>
</feature>
<dbReference type="Gene3D" id="3.30.1360.170">
    <property type="match status" value="1"/>
</dbReference>
<dbReference type="GO" id="GO:0032259">
    <property type="term" value="P:methylation"/>
    <property type="evidence" value="ECO:0007669"/>
    <property type="project" value="UniProtKB-KW"/>
</dbReference>
<evidence type="ECO:0000313" key="2">
    <source>
        <dbReference type="EMBL" id="MBO1860966.1"/>
    </source>
</evidence>
<keyword evidence="1 2" id="KW-0808">Transferase</keyword>